<accession>A0A1Y2DG28</accession>
<feature type="chain" id="PRO_5012869832" description="Copper acquisition factor BIM1-like domain-containing protein" evidence="8">
    <location>
        <begin position="20"/>
        <end position="224"/>
    </location>
</feature>
<dbReference type="OrthoDB" id="2146436at2759"/>
<dbReference type="AlphaFoldDB" id="A0A1Y2DG28"/>
<comment type="subcellular location">
    <subcellularLocation>
        <location evidence="1">Cell membrane</location>
        <topology evidence="1">Lipid-anchor</topology>
        <topology evidence="1">GPI-anchor</topology>
    </subcellularLocation>
</comment>
<dbReference type="STRING" id="1141098.A0A1Y2DG28"/>
<evidence type="ECO:0000256" key="4">
    <source>
        <dbReference type="ARBA" id="ARBA00022729"/>
    </source>
</evidence>
<sequence>MFSTSLLLANLALLATVNATFILQTPIAIGGCACKGEFDQKLEPCGGFDPTDRSVVSPFPAAGQDIMVSSANYTSTFYFKAALVTDLHNWVELRPSMPHHGDGQFCFSRIRGKNAWVDRDVVLQISQYEGNGITNYQCAAVRFTNALYAQGGCTKPATPGRGLELPGNHAVEKRHPAVDVNDTTALSGRDATSTPVKVNDASALVRRFAYFSPIAVLSAAVLPW</sequence>
<keyword evidence="11" id="KW-1185">Reference proteome</keyword>
<dbReference type="InterPro" id="IPR046936">
    <property type="entry name" value="BIM1-like"/>
</dbReference>
<dbReference type="GO" id="GO:0005886">
    <property type="term" value="C:plasma membrane"/>
    <property type="evidence" value="ECO:0007669"/>
    <property type="project" value="UniProtKB-SubCell"/>
</dbReference>
<gene>
    <name evidence="10" type="ORF">BCR38DRAFT_478045</name>
</gene>
<evidence type="ECO:0000313" key="11">
    <source>
        <dbReference type="Proteomes" id="UP000193689"/>
    </source>
</evidence>
<evidence type="ECO:0000259" key="9">
    <source>
        <dbReference type="Pfam" id="PF20238"/>
    </source>
</evidence>
<evidence type="ECO:0000256" key="5">
    <source>
        <dbReference type="ARBA" id="ARBA00023136"/>
    </source>
</evidence>
<evidence type="ECO:0000256" key="7">
    <source>
        <dbReference type="ARBA" id="ARBA00023288"/>
    </source>
</evidence>
<protein>
    <recommendedName>
        <fullName evidence="9">Copper acquisition factor BIM1-like domain-containing protein</fullName>
    </recommendedName>
</protein>
<dbReference type="Pfam" id="PF20238">
    <property type="entry name" value="BIM1-like_dom"/>
    <property type="match status" value="1"/>
</dbReference>
<evidence type="ECO:0000313" key="10">
    <source>
        <dbReference type="EMBL" id="ORY58242.1"/>
    </source>
</evidence>
<evidence type="ECO:0000256" key="6">
    <source>
        <dbReference type="ARBA" id="ARBA00023180"/>
    </source>
</evidence>
<keyword evidence="3" id="KW-0336">GPI-anchor</keyword>
<dbReference type="PANTHER" id="PTHR34992">
    <property type="entry name" value="HYPHAL ANASTAMOSIS-7 PROTEIN"/>
    <property type="match status" value="1"/>
</dbReference>
<keyword evidence="5" id="KW-0472">Membrane</keyword>
<keyword evidence="4 8" id="KW-0732">Signal</keyword>
<name>A0A1Y2DG28_9PEZI</name>
<dbReference type="InParanoid" id="A0A1Y2DG28"/>
<dbReference type="EMBL" id="MCFJ01000017">
    <property type="protein sequence ID" value="ORY58242.1"/>
    <property type="molecule type" value="Genomic_DNA"/>
</dbReference>
<dbReference type="GO" id="GO:0098552">
    <property type="term" value="C:side of membrane"/>
    <property type="evidence" value="ECO:0007669"/>
    <property type="project" value="UniProtKB-KW"/>
</dbReference>
<keyword evidence="7" id="KW-0449">Lipoprotein</keyword>
<evidence type="ECO:0000256" key="1">
    <source>
        <dbReference type="ARBA" id="ARBA00004609"/>
    </source>
</evidence>
<dbReference type="GeneID" id="63779302"/>
<feature type="domain" description="Copper acquisition factor BIM1-like" evidence="9">
    <location>
        <begin position="18"/>
        <end position="153"/>
    </location>
</feature>
<organism evidence="10 11">
    <name type="scientific">Pseudomassariella vexata</name>
    <dbReference type="NCBI Taxonomy" id="1141098"/>
    <lineage>
        <taxon>Eukaryota</taxon>
        <taxon>Fungi</taxon>
        <taxon>Dikarya</taxon>
        <taxon>Ascomycota</taxon>
        <taxon>Pezizomycotina</taxon>
        <taxon>Sordariomycetes</taxon>
        <taxon>Xylariomycetidae</taxon>
        <taxon>Amphisphaeriales</taxon>
        <taxon>Pseudomassariaceae</taxon>
        <taxon>Pseudomassariella</taxon>
    </lineage>
</organism>
<dbReference type="Proteomes" id="UP000193689">
    <property type="component" value="Unassembled WGS sequence"/>
</dbReference>
<reference evidence="10 11" key="1">
    <citation type="submission" date="2016-07" db="EMBL/GenBank/DDBJ databases">
        <title>Pervasive Adenine N6-methylation of Active Genes in Fungi.</title>
        <authorList>
            <consortium name="DOE Joint Genome Institute"/>
            <person name="Mondo S.J."/>
            <person name="Dannebaum R.O."/>
            <person name="Kuo R.C."/>
            <person name="Labutti K."/>
            <person name="Haridas S."/>
            <person name="Kuo A."/>
            <person name="Salamov A."/>
            <person name="Ahrendt S.R."/>
            <person name="Lipzen A."/>
            <person name="Sullivan W."/>
            <person name="Andreopoulos W.B."/>
            <person name="Clum A."/>
            <person name="Lindquist E."/>
            <person name="Daum C."/>
            <person name="Ramamoorthy G.K."/>
            <person name="Gryganskyi A."/>
            <person name="Culley D."/>
            <person name="Magnuson J.K."/>
            <person name="James T.Y."/>
            <person name="O'Malley M.A."/>
            <person name="Stajich J.E."/>
            <person name="Spatafora J.W."/>
            <person name="Visel A."/>
            <person name="Grigoriev I.V."/>
        </authorList>
    </citation>
    <scope>NUCLEOTIDE SEQUENCE [LARGE SCALE GENOMIC DNA]</scope>
    <source>
        <strain evidence="10 11">CBS 129021</strain>
    </source>
</reference>
<keyword evidence="2" id="KW-1003">Cell membrane</keyword>
<keyword evidence="6" id="KW-0325">Glycoprotein</keyword>
<evidence type="ECO:0000256" key="8">
    <source>
        <dbReference type="SAM" id="SignalP"/>
    </source>
</evidence>
<dbReference type="RefSeq" id="XP_040711277.1">
    <property type="nucleotide sequence ID" value="XM_040863090.1"/>
</dbReference>
<comment type="caution">
    <text evidence="10">The sequence shown here is derived from an EMBL/GenBank/DDBJ whole genome shotgun (WGS) entry which is preliminary data.</text>
</comment>
<evidence type="ECO:0000256" key="3">
    <source>
        <dbReference type="ARBA" id="ARBA00022622"/>
    </source>
</evidence>
<dbReference type="PANTHER" id="PTHR34992:SF11">
    <property type="entry name" value="COPPER ACQUISITION FACTOR BIM1-LIKE DOMAIN-CONTAINING PROTEIN"/>
    <property type="match status" value="1"/>
</dbReference>
<feature type="signal peptide" evidence="8">
    <location>
        <begin position="1"/>
        <end position="19"/>
    </location>
</feature>
<evidence type="ECO:0000256" key="2">
    <source>
        <dbReference type="ARBA" id="ARBA00022475"/>
    </source>
</evidence>
<proteinExistence type="predicted"/>
<dbReference type="InterPro" id="IPR046530">
    <property type="entry name" value="BIM1-like_dom"/>
</dbReference>